<dbReference type="Proteomes" id="UP000251960">
    <property type="component" value="Chromosome 2"/>
</dbReference>
<gene>
    <name evidence="1" type="ORF">Zm00014a_014991</name>
</gene>
<dbReference type="EMBL" id="NCVQ01000003">
    <property type="protein sequence ID" value="PWZ41212.1"/>
    <property type="molecule type" value="Genomic_DNA"/>
</dbReference>
<comment type="caution">
    <text evidence="1">The sequence shown here is derived from an EMBL/GenBank/DDBJ whole genome shotgun (WGS) entry which is preliminary data.</text>
</comment>
<organism evidence="1 2">
    <name type="scientific">Zea mays</name>
    <name type="common">Maize</name>
    <dbReference type="NCBI Taxonomy" id="4577"/>
    <lineage>
        <taxon>Eukaryota</taxon>
        <taxon>Viridiplantae</taxon>
        <taxon>Streptophyta</taxon>
        <taxon>Embryophyta</taxon>
        <taxon>Tracheophyta</taxon>
        <taxon>Spermatophyta</taxon>
        <taxon>Magnoliopsida</taxon>
        <taxon>Liliopsida</taxon>
        <taxon>Poales</taxon>
        <taxon>Poaceae</taxon>
        <taxon>PACMAD clade</taxon>
        <taxon>Panicoideae</taxon>
        <taxon>Andropogonodae</taxon>
        <taxon>Andropogoneae</taxon>
        <taxon>Tripsacinae</taxon>
        <taxon>Zea</taxon>
    </lineage>
</organism>
<accession>A0A3L6G229</accession>
<proteinExistence type="predicted"/>
<sequence>MSALLFPCCCANPSAQT</sequence>
<reference evidence="1 2" key="1">
    <citation type="journal article" date="2018" name="Nat. Genet.">
        <title>Extensive intraspecific gene order and gene structural variations between Mo17 and other maize genomes.</title>
        <authorList>
            <person name="Sun S."/>
            <person name="Zhou Y."/>
            <person name="Chen J."/>
            <person name="Shi J."/>
            <person name="Zhao H."/>
            <person name="Zhao H."/>
            <person name="Song W."/>
            <person name="Zhang M."/>
            <person name="Cui Y."/>
            <person name="Dong X."/>
            <person name="Liu H."/>
            <person name="Ma X."/>
            <person name="Jiao Y."/>
            <person name="Wang B."/>
            <person name="Wei X."/>
            <person name="Stein J.C."/>
            <person name="Glaubitz J.C."/>
            <person name="Lu F."/>
            <person name="Yu G."/>
            <person name="Liang C."/>
            <person name="Fengler K."/>
            <person name="Li B."/>
            <person name="Rafalski A."/>
            <person name="Schnable P.S."/>
            <person name="Ware D.H."/>
            <person name="Buckler E.S."/>
            <person name="Lai J."/>
        </authorList>
    </citation>
    <scope>NUCLEOTIDE SEQUENCE [LARGE SCALE GENOMIC DNA]</scope>
    <source>
        <strain evidence="2">cv. Missouri 17</strain>
        <tissue evidence="1">Seedling</tissue>
    </source>
</reference>
<evidence type="ECO:0000313" key="2">
    <source>
        <dbReference type="Proteomes" id="UP000251960"/>
    </source>
</evidence>
<dbReference type="AlphaFoldDB" id="A0A3L6G229"/>
<protein>
    <submittedName>
        <fullName evidence="1">Uncharacterized protein</fullName>
    </submittedName>
</protein>
<evidence type="ECO:0000313" key="1">
    <source>
        <dbReference type="EMBL" id="PWZ41212.1"/>
    </source>
</evidence>
<name>A0A3L6G229_MAIZE</name>